<organism evidence="1 2">
    <name type="scientific">Aphanothece hegewaldii CCALA 016</name>
    <dbReference type="NCBI Taxonomy" id="2107694"/>
    <lineage>
        <taxon>Bacteria</taxon>
        <taxon>Bacillati</taxon>
        <taxon>Cyanobacteriota</taxon>
        <taxon>Cyanophyceae</taxon>
        <taxon>Oscillatoriophycideae</taxon>
        <taxon>Chroococcales</taxon>
        <taxon>Aphanothecaceae</taxon>
        <taxon>Aphanothece</taxon>
    </lineage>
</organism>
<evidence type="ECO:0000313" key="2">
    <source>
        <dbReference type="Proteomes" id="UP000239001"/>
    </source>
</evidence>
<evidence type="ECO:0000313" key="1">
    <source>
        <dbReference type="EMBL" id="PSF33062.1"/>
    </source>
</evidence>
<protein>
    <submittedName>
        <fullName evidence="1">Uncharacterized protein</fullName>
    </submittedName>
</protein>
<reference evidence="1 2" key="1">
    <citation type="submission" date="2018-03" db="EMBL/GenBank/DDBJ databases">
        <title>The ancient ancestry and fast evolution of plastids.</title>
        <authorList>
            <person name="Moore K.R."/>
            <person name="Magnabosco C."/>
            <person name="Momper L."/>
            <person name="Gold D.A."/>
            <person name="Bosak T."/>
            <person name="Fournier G.P."/>
        </authorList>
    </citation>
    <scope>NUCLEOTIDE SEQUENCE [LARGE SCALE GENOMIC DNA]</scope>
    <source>
        <strain evidence="1 2">CCALA 016</strain>
    </source>
</reference>
<sequence>MFLYTQLLTLEQDSKVINLLHFPKTPLLPTVFKLRSRLWSKGRTFVTTPKDISQLINNLSKNKFNEVKVIYNFAPDNILSIDITIHKITNILTLAPSNSLWEPTGTYKALKKTDESLRASFESQEIFVKRNNSIYPNLLEIFIEFELGLN</sequence>
<comment type="caution">
    <text evidence="1">The sequence shown here is derived from an EMBL/GenBank/DDBJ whole genome shotgun (WGS) entry which is preliminary data.</text>
</comment>
<name>A0A2T1LSQ6_9CHRO</name>
<proteinExistence type="predicted"/>
<accession>A0A2T1LSQ6</accession>
<dbReference type="AlphaFoldDB" id="A0A2T1LSQ6"/>
<dbReference type="Proteomes" id="UP000239001">
    <property type="component" value="Unassembled WGS sequence"/>
</dbReference>
<dbReference type="EMBL" id="PXOH01000034">
    <property type="protein sequence ID" value="PSF33062.1"/>
    <property type="molecule type" value="Genomic_DNA"/>
</dbReference>
<keyword evidence="2" id="KW-1185">Reference proteome</keyword>
<gene>
    <name evidence="1" type="ORF">C7H19_20910</name>
</gene>
<reference evidence="1 2" key="2">
    <citation type="submission" date="2018-03" db="EMBL/GenBank/DDBJ databases">
        <authorList>
            <person name="Keele B.F."/>
        </authorList>
    </citation>
    <scope>NUCLEOTIDE SEQUENCE [LARGE SCALE GENOMIC DNA]</scope>
    <source>
        <strain evidence="1 2">CCALA 016</strain>
    </source>
</reference>